<dbReference type="RefSeq" id="XP_013890552.1">
    <property type="nucleotide sequence ID" value="XM_014035098.1"/>
</dbReference>
<sequence length="154" mass="15699">MSGVVHFKFKSSLVKDSVTFDGHYISVGELKRLIAAKKGLGAEGGAELEVSDWNTRAAYTNDAEQIPRNTSVIVRRVPAATKGRPGPGNRAGAAAAGAAGASPAAGPLAALAALQARDDFGGDVYDAAAAEAGRQEEDALIAQHLDAQAQQGTS</sequence>
<keyword evidence="4" id="KW-0862">Zinc</keyword>
<feature type="compositionally biased region" description="Low complexity" evidence="6">
    <location>
        <begin position="83"/>
        <end position="101"/>
    </location>
</feature>
<dbReference type="GO" id="GO:0016567">
    <property type="term" value="P:protein ubiquitination"/>
    <property type="evidence" value="ECO:0007669"/>
    <property type="project" value="InterPro"/>
</dbReference>
<evidence type="ECO:0000256" key="5">
    <source>
        <dbReference type="ARBA" id="ARBA00023242"/>
    </source>
</evidence>
<keyword evidence="5" id="KW-0539">Nucleus</keyword>
<dbReference type="GO" id="GO:0061630">
    <property type="term" value="F:ubiquitin protein ligase activity"/>
    <property type="evidence" value="ECO:0007669"/>
    <property type="project" value="InterPro"/>
</dbReference>
<dbReference type="AlphaFoldDB" id="A0A0D2IU97"/>
<dbReference type="GO" id="GO:0008270">
    <property type="term" value="F:zinc ion binding"/>
    <property type="evidence" value="ECO:0007669"/>
    <property type="project" value="UniProtKB-KW"/>
</dbReference>
<dbReference type="PANTHER" id="PTHR15439:SF0">
    <property type="entry name" value="CELL DIVISION CYCLE AND APOPTOSIS REGULATOR PROTEIN 1-RELATED"/>
    <property type="match status" value="1"/>
</dbReference>
<keyword evidence="3" id="KW-0863">Zinc-finger</keyword>
<reference evidence="8 9" key="1">
    <citation type="journal article" date="2013" name="BMC Genomics">
        <title>Reconstruction of the lipid metabolism for the microalga Monoraphidium neglectum from its genome sequence reveals characteristics suitable for biofuel production.</title>
        <authorList>
            <person name="Bogen C."/>
            <person name="Al-Dilaimi A."/>
            <person name="Albersmeier A."/>
            <person name="Wichmann J."/>
            <person name="Grundmann M."/>
            <person name="Rupp O."/>
            <person name="Lauersen K.J."/>
            <person name="Blifernez-Klassen O."/>
            <person name="Kalinowski J."/>
            <person name="Goesmann A."/>
            <person name="Mussgnug J.H."/>
            <person name="Kruse O."/>
        </authorList>
    </citation>
    <scope>NUCLEOTIDE SEQUENCE [LARGE SCALE GENOMIC DNA]</scope>
    <source>
        <strain evidence="8 9">SAG 48.87</strain>
    </source>
</reference>
<dbReference type="PANTHER" id="PTHR15439">
    <property type="entry name" value="RETINOBLASTOMA-BINDING PROTEIN 6"/>
    <property type="match status" value="1"/>
</dbReference>
<proteinExistence type="predicted"/>
<dbReference type="Pfam" id="PF08783">
    <property type="entry name" value="DWNN"/>
    <property type="match status" value="1"/>
</dbReference>
<dbReference type="SMART" id="SM01180">
    <property type="entry name" value="DWNN"/>
    <property type="match status" value="1"/>
</dbReference>
<evidence type="ECO:0000256" key="2">
    <source>
        <dbReference type="ARBA" id="ARBA00022723"/>
    </source>
</evidence>
<evidence type="ECO:0000259" key="7">
    <source>
        <dbReference type="PROSITE" id="PS51282"/>
    </source>
</evidence>
<dbReference type="PROSITE" id="PS51282">
    <property type="entry name" value="DWNN"/>
    <property type="match status" value="1"/>
</dbReference>
<evidence type="ECO:0000256" key="4">
    <source>
        <dbReference type="ARBA" id="ARBA00022833"/>
    </source>
</evidence>
<evidence type="ECO:0000313" key="8">
    <source>
        <dbReference type="EMBL" id="KIY91532.1"/>
    </source>
</evidence>
<organism evidence="8 9">
    <name type="scientific">Monoraphidium neglectum</name>
    <dbReference type="NCBI Taxonomy" id="145388"/>
    <lineage>
        <taxon>Eukaryota</taxon>
        <taxon>Viridiplantae</taxon>
        <taxon>Chlorophyta</taxon>
        <taxon>core chlorophytes</taxon>
        <taxon>Chlorophyceae</taxon>
        <taxon>CS clade</taxon>
        <taxon>Sphaeropleales</taxon>
        <taxon>Selenastraceae</taxon>
        <taxon>Monoraphidium</taxon>
    </lineage>
</organism>
<comment type="subcellular location">
    <subcellularLocation>
        <location evidence="1">Nucleus</location>
    </subcellularLocation>
</comment>
<dbReference type="OrthoDB" id="106784at2759"/>
<dbReference type="GO" id="GO:0006397">
    <property type="term" value="P:mRNA processing"/>
    <property type="evidence" value="ECO:0007669"/>
    <property type="project" value="InterPro"/>
</dbReference>
<evidence type="ECO:0000256" key="6">
    <source>
        <dbReference type="SAM" id="MobiDB-lite"/>
    </source>
</evidence>
<feature type="region of interest" description="Disordered" evidence="6">
    <location>
        <begin position="79"/>
        <end position="101"/>
    </location>
</feature>
<evidence type="ECO:0000256" key="3">
    <source>
        <dbReference type="ARBA" id="ARBA00022771"/>
    </source>
</evidence>
<evidence type="ECO:0000256" key="1">
    <source>
        <dbReference type="ARBA" id="ARBA00004123"/>
    </source>
</evidence>
<dbReference type="Gene3D" id="3.10.20.90">
    <property type="entry name" value="Phosphatidylinositol 3-kinase Catalytic Subunit, Chain A, domain 1"/>
    <property type="match status" value="1"/>
</dbReference>
<dbReference type="GO" id="GO:0006511">
    <property type="term" value="P:ubiquitin-dependent protein catabolic process"/>
    <property type="evidence" value="ECO:0007669"/>
    <property type="project" value="TreeGrafter"/>
</dbReference>
<dbReference type="KEGG" id="mng:MNEG_16432"/>
<feature type="domain" description="DWNN" evidence="7">
    <location>
        <begin position="5"/>
        <end position="78"/>
    </location>
</feature>
<dbReference type="GeneID" id="25734191"/>
<dbReference type="STRING" id="145388.A0A0D2IU97"/>
<gene>
    <name evidence="8" type="ORF">MNEG_16432</name>
</gene>
<dbReference type="InterPro" id="IPR014891">
    <property type="entry name" value="DWNN_domain"/>
</dbReference>
<dbReference type="Proteomes" id="UP000054498">
    <property type="component" value="Unassembled WGS sequence"/>
</dbReference>
<keyword evidence="9" id="KW-1185">Reference proteome</keyword>
<accession>A0A0D2IU97</accession>
<protein>
    <recommendedName>
        <fullName evidence="7">DWNN domain-containing protein</fullName>
    </recommendedName>
</protein>
<evidence type="ECO:0000313" key="9">
    <source>
        <dbReference type="Proteomes" id="UP000054498"/>
    </source>
</evidence>
<dbReference type="InterPro" id="IPR033489">
    <property type="entry name" value="RBBP6"/>
</dbReference>
<dbReference type="GO" id="GO:0005634">
    <property type="term" value="C:nucleus"/>
    <property type="evidence" value="ECO:0007669"/>
    <property type="project" value="UniProtKB-SubCell"/>
</dbReference>
<dbReference type="EMBL" id="KK106567">
    <property type="protein sequence ID" value="KIY91532.1"/>
    <property type="molecule type" value="Genomic_DNA"/>
</dbReference>
<name>A0A0D2IU97_9CHLO</name>
<keyword evidence="2" id="KW-0479">Metal-binding</keyword>